<comment type="caution">
    <text evidence="2">The sequence shown here is derived from an EMBL/GenBank/DDBJ whole genome shotgun (WGS) entry which is preliminary data.</text>
</comment>
<evidence type="ECO:0000313" key="2">
    <source>
        <dbReference type="EMBL" id="PAV25097.1"/>
    </source>
</evidence>
<dbReference type="Proteomes" id="UP000218332">
    <property type="component" value="Unassembled WGS sequence"/>
</dbReference>
<gene>
    <name evidence="2" type="ORF">CF392_12660</name>
</gene>
<dbReference type="EMBL" id="NMPM01000078">
    <property type="protein sequence ID" value="PAV25097.1"/>
    <property type="molecule type" value="Genomic_DNA"/>
</dbReference>
<accession>A0A2A2I0C5</accession>
<name>A0A2A2I0C5_9GAMM</name>
<organism evidence="2 3">
    <name type="scientific">Tamilnaduibacter salinus</name>
    <dbReference type="NCBI Taxonomy" id="1484056"/>
    <lineage>
        <taxon>Bacteria</taxon>
        <taxon>Pseudomonadati</taxon>
        <taxon>Pseudomonadota</taxon>
        <taxon>Gammaproteobacteria</taxon>
        <taxon>Pseudomonadales</taxon>
        <taxon>Marinobacteraceae</taxon>
        <taxon>Tamilnaduibacter</taxon>
    </lineage>
</organism>
<dbReference type="InterPro" id="IPR036291">
    <property type="entry name" value="NAD(P)-bd_dom_sf"/>
</dbReference>
<feature type="domain" description="Saccharopine dehydrogenase NADP binding" evidence="1">
    <location>
        <begin position="7"/>
        <end position="111"/>
    </location>
</feature>
<dbReference type="InterPro" id="IPR005097">
    <property type="entry name" value="Sacchrp_dh_NADP-bd"/>
</dbReference>
<proteinExistence type="predicted"/>
<sequence>MAMDRRVLILGGYGEAGRRLAAMLGHSLTGRITLAGRRLKEAEECAHRLAREFRRGPCYAAQAVNVSEPQQLTECLTDIDLVIVACHVPPRSLDALIASCVDRGIDYLDITPQPGKAERFEAWRSIIQASASRFVLDAGADPGLPGWLVRRAVSMVAGATDVTIWARYRSRAIGWGGSADILREAGSTGWVYQRGWYRERPWRQLCYRSFSGGLGRALCLPIRAAEMEGLPGELRLRRLRFDHAGLNPITDLLMALETVRLWRLWPFRIRQRWFYNAMRYLTRRPFGLSISLEVRGNAEQSLRQSLWHDDLYHATVAPAAIMAERLLVSEGMPADYGHLGFWAVQDAGFEGRLLREGFRVVSE</sequence>
<dbReference type="AlphaFoldDB" id="A0A2A2I0C5"/>
<evidence type="ECO:0000313" key="3">
    <source>
        <dbReference type="Proteomes" id="UP000218332"/>
    </source>
</evidence>
<dbReference type="SUPFAM" id="SSF51735">
    <property type="entry name" value="NAD(P)-binding Rossmann-fold domains"/>
    <property type="match status" value="1"/>
</dbReference>
<evidence type="ECO:0000259" key="1">
    <source>
        <dbReference type="Pfam" id="PF03435"/>
    </source>
</evidence>
<dbReference type="Gene3D" id="3.40.50.720">
    <property type="entry name" value="NAD(P)-binding Rossmann-like Domain"/>
    <property type="match status" value="1"/>
</dbReference>
<keyword evidence="3" id="KW-1185">Reference proteome</keyword>
<dbReference type="Pfam" id="PF03435">
    <property type="entry name" value="Sacchrp_dh_NADP"/>
    <property type="match status" value="1"/>
</dbReference>
<reference evidence="2 3" key="1">
    <citation type="submission" date="2017-07" db="EMBL/GenBank/DDBJ databases">
        <title>Tamlnaduibacter salinus (Mi-7) genome sequencing.</title>
        <authorList>
            <person name="Verma A."/>
            <person name="Krishnamurthi S."/>
        </authorList>
    </citation>
    <scope>NUCLEOTIDE SEQUENCE [LARGE SCALE GENOMIC DNA]</scope>
    <source>
        <strain evidence="2 3">Mi-7</strain>
    </source>
</reference>
<protein>
    <submittedName>
        <fullName evidence="2">Saccharopine dehydrogenase</fullName>
    </submittedName>
</protein>